<evidence type="ECO:0000313" key="4">
    <source>
        <dbReference type="Proteomes" id="UP000556700"/>
    </source>
</evidence>
<dbReference type="PANTHER" id="PTHR23028">
    <property type="entry name" value="ACETYLTRANSFERASE"/>
    <property type="match status" value="1"/>
</dbReference>
<feature type="transmembrane region" description="Helical" evidence="1">
    <location>
        <begin position="199"/>
        <end position="218"/>
    </location>
</feature>
<comment type="caution">
    <text evidence="3">The sequence shown here is derived from an EMBL/GenBank/DDBJ whole genome shotgun (WGS) entry which is preliminary data.</text>
</comment>
<protein>
    <recommendedName>
        <fullName evidence="2">Acyltransferase 3 domain-containing protein</fullName>
    </recommendedName>
</protein>
<feature type="transmembrane region" description="Helical" evidence="1">
    <location>
        <begin position="78"/>
        <end position="104"/>
    </location>
</feature>
<dbReference type="GO" id="GO:0009103">
    <property type="term" value="P:lipopolysaccharide biosynthetic process"/>
    <property type="evidence" value="ECO:0007669"/>
    <property type="project" value="TreeGrafter"/>
</dbReference>
<reference evidence="3 4" key="1">
    <citation type="submission" date="2020-06" db="EMBL/GenBank/DDBJ databases">
        <authorList>
            <person name="Criscuolo A."/>
        </authorList>
    </citation>
    <scope>NUCLEOTIDE SEQUENCE [LARGE SCALE GENOMIC DNA]</scope>
    <source>
        <strain evidence="4">CIP 110025</strain>
    </source>
</reference>
<keyword evidence="1" id="KW-1133">Transmembrane helix</keyword>
<evidence type="ECO:0000256" key="1">
    <source>
        <dbReference type="SAM" id="Phobius"/>
    </source>
</evidence>
<dbReference type="InterPro" id="IPR002656">
    <property type="entry name" value="Acyl_transf_3_dom"/>
</dbReference>
<feature type="transmembrane region" description="Helical" evidence="1">
    <location>
        <begin position="246"/>
        <end position="263"/>
    </location>
</feature>
<dbReference type="GO" id="GO:0016020">
    <property type="term" value="C:membrane"/>
    <property type="evidence" value="ECO:0007669"/>
    <property type="project" value="TreeGrafter"/>
</dbReference>
<feature type="transmembrane region" description="Helical" evidence="1">
    <location>
        <begin position="170"/>
        <end position="187"/>
    </location>
</feature>
<feature type="transmembrane region" description="Helical" evidence="1">
    <location>
        <begin position="225"/>
        <end position="240"/>
    </location>
</feature>
<dbReference type="InterPro" id="IPR050879">
    <property type="entry name" value="Acyltransferase_3"/>
</dbReference>
<sequence length="344" mass="39942">MNNKNCFDFLRFFFAINILLSHLSELSQNKSLFFLSHFSNAVIGVKGFFIISGFLVAKSYVNTTSLKLYFIKRIKRILPAYFVLIFLSALIFSVFSSYGVYGYFSDISTYKYLGWNLVFLNFMHPCLPGLFDNNLLCSVNGALWTLKIEEGFYIVLPLIFYGIKKTQQPLLILSGLYFFSLGYWFLLNHLDQPLLAKQLPGYLSYFVTGIYLFLSFDYVMKNKKVLLGLSVVILISYYVLSFHVDFLYPAAFGLIVIIAAYNIPFFDNFGKYGDFTYGLYIYHFPIIQLIRQYDLFEKYNPFIVAIGVILISLFFAVLSWFVIEKRFLDRFKSNNKKITPGYVG</sequence>
<feature type="transmembrane region" description="Helical" evidence="1">
    <location>
        <begin position="299"/>
        <end position="323"/>
    </location>
</feature>
<evidence type="ECO:0000259" key="2">
    <source>
        <dbReference type="Pfam" id="PF01757"/>
    </source>
</evidence>
<keyword evidence="1" id="KW-0812">Transmembrane</keyword>
<organism evidence="3 4">
    <name type="scientific">Flavobacterium chungangense</name>
    <dbReference type="NCBI Taxonomy" id="554283"/>
    <lineage>
        <taxon>Bacteria</taxon>
        <taxon>Pseudomonadati</taxon>
        <taxon>Bacteroidota</taxon>
        <taxon>Flavobacteriia</taxon>
        <taxon>Flavobacteriales</taxon>
        <taxon>Flavobacteriaceae</taxon>
        <taxon>Flavobacterium</taxon>
    </lineage>
</organism>
<keyword evidence="4" id="KW-1185">Reference proteome</keyword>
<gene>
    <name evidence="3" type="ORF">FLACHUCJ7_01331</name>
</gene>
<feature type="transmembrane region" description="Helical" evidence="1">
    <location>
        <begin position="32"/>
        <end position="57"/>
    </location>
</feature>
<feature type="transmembrane region" description="Helical" evidence="1">
    <location>
        <begin position="142"/>
        <end position="163"/>
    </location>
</feature>
<feature type="transmembrane region" description="Helical" evidence="1">
    <location>
        <begin position="275"/>
        <end position="293"/>
    </location>
</feature>
<dbReference type="AlphaFoldDB" id="A0A6V6YUM6"/>
<dbReference type="RefSeq" id="WP_083480873.1">
    <property type="nucleotide sequence ID" value="NZ_CAIJDO010000109.1"/>
</dbReference>
<evidence type="ECO:0000313" key="3">
    <source>
        <dbReference type="EMBL" id="CAD0003191.1"/>
    </source>
</evidence>
<name>A0A6V6YUM6_9FLAO</name>
<dbReference type="Proteomes" id="UP000556700">
    <property type="component" value="Unassembled WGS sequence"/>
</dbReference>
<proteinExistence type="predicted"/>
<feature type="domain" description="Acyltransferase 3" evidence="2">
    <location>
        <begin position="6"/>
        <end position="319"/>
    </location>
</feature>
<dbReference type="EMBL" id="CAIJDO010000109">
    <property type="protein sequence ID" value="CAD0003191.1"/>
    <property type="molecule type" value="Genomic_DNA"/>
</dbReference>
<dbReference type="PANTHER" id="PTHR23028:SF53">
    <property type="entry name" value="ACYL_TRANSF_3 DOMAIN-CONTAINING PROTEIN"/>
    <property type="match status" value="1"/>
</dbReference>
<dbReference type="Pfam" id="PF01757">
    <property type="entry name" value="Acyl_transf_3"/>
    <property type="match status" value="1"/>
</dbReference>
<dbReference type="GO" id="GO:0016747">
    <property type="term" value="F:acyltransferase activity, transferring groups other than amino-acyl groups"/>
    <property type="evidence" value="ECO:0007669"/>
    <property type="project" value="InterPro"/>
</dbReference>
<keyword evidence="1" id="KW-0472">Membrane</keyword>
<feature type="transmembrane region" description="Helical" evidence="1">
    <location>
        <begin position="9"/>
        <end position="26"/>
    </location>
</feature>
<accession>A0A6V6YUM6</accession>